<dbReference type="GeneID" id="37035149"/>
<sequence length="112" mass="12546">MDALKAEYSELMNSTLPSAARSKSSSQEIWPVHLNHCFLRIILDSVVGQGTAPWKEKIPDQKKPAIHQLTQEQLRECIELGHAILDGKANLVELDERSLKCRGKASKIKAEK</sequence>
<dbReference type="AlphaFoldDB" id="A0A316W456"/>
<name>A0A316W456_9BASI</name>
<organism evidence="1 2">
    <name type="scientific">Ceraceosorus guamensis</name>
    <dbReference type="NCBI Taxonomy" id="1522189"/>
    <lineage>
        <taxon>Eukaryota</taxon>
        <taxon>Fungi</taxon>
        <taxon>Dikarya</taxon>
        <taxon>Basidiomycota</taxon>
        <taxon>Ustilaginomycotina</taxon>
        <taxon>Exobasidiomycetes</taxon>
        <taxon>Ceraceosorales</taxon>
        <taxon>Ceraceosoraceae</taxon>
        <taxon>Ceraceosorus</taxon>
    </lineage>
</organism>
<reference evidence="1 2" key="1">
    <citation type="journal article" date="2018" name="Mol. Biol. Evol.">
        <title>Broad Genomic Sampling Reveals a Smut Pathogenic Ancestry of the Fungal Clade Ustilaginomycotina.</title>
        <authorList>
            <person name="Kijpornyongpan T."/>
            <person name="Mondo S.J."/>
            <person name="Barry K."/>
            <person name="Sandor L."/>
            <person name="Lee J."/>
            <person name="Lipzen A."/>
            <person name="Pangilinan J."/>
            <person name="LaButti K."/>
            <person name="Hainaut M."/>
            <person name="Henrissat B."/>
            <person name="Grigoriev I.V."/>
            <person name="Spatafora J.W."/>
            <person name="Aime M.C."/>
        </authorList>
    </citation>
    <scope>NUCLEOTIDE SEQUENCE [LARGE SCALE GENOMIC DNA]</scope>
    <source>
        <strain evidence="1 2">MCA 4658</strain>
    </source>
</reference>
<dbReference type="RefSeq" id="XP_025371780.1">
    <property type="nucleotide sequence ID" value="XM_025513279.1"/>
</dbReference>
<dbReference type="EMBL" id="KZ819360">
    <property type="protein sequence ID" value="PWN44620.1"/>
    <property type="molecule type" value="Genomic_DNA"/>
</dbReference>
<dbReference type="InParanoid" id="A0A316W456"/>
<dbReference type="Proteomes" id="UP000245783">
    <property type="component" value="Unassembled WGS sequence"/>
</dbReference>
<dbReference type="STRING" id="1522189.A0A316W456"/>
<dbReference type="OrthoDB" id="1907495at2759"/>
<accession>A0A316W456</accession>
<proteinExistence type="predicted"/>
<evidence type="ECO:0000313" key="1">
    <source>
        <dbReference type="EMBL" id="PWN44620.1"/>
    </source>
</evidence>
<protein>
    <submittedName>
        <fullName evidence="1">Uncharacterized protein</fullName>
    </submittedName>
</protein>
<gene>
    <name evidence="1" type="ORF">IE81DRAFT_321246</name>
</gene>
<keyword evidence="2" id="KW-1185">Reference proteome</keyword>
<evidence type="ECO:0000313" key="2">
    <source>
        <dbReference type="Proteomes" id="UP000245783"/>
    </source>
</evidence>